<dbReference type="Proteomes" id="UP001556098">
    <property type="component" value="Unassembled WGS sequence"/>
</dbReference>
<feature type="chain" id="PRO_5046632809" description="Cytochrome c oxidase subunit 2" evidence="17">
    <location>
        <begin position="22"/>
        <end position="307"/>
    </location>
</feature>
<comment type="catalytic activity">
    <reaction evidence="13 15">
        <text>4 Fe(II)-[cytochrome c] + O2 + 8 H(+)(in) = 4 Fe(III)-[cytochrome c] + 2 H2O + 4 H(+)(out)</text>
        <dbReference type="Rhea" id="RHEA:11436"/>
        <dbReference type="Rhea" id="RHEA-COMP:10350"/>
        <dbReference type="Rhea" id="RHEA-COMP:14399"/>
        <dbReference type="ChEBI" id="CHEBI:15377"/>
        <dbReference type="ChEBI" id="CHEBI:15378"/>
        <dbReference type="ChEBI" id="CHEBI:15379"/>
        <dbReference type="ChEBI" id="CHEBI:29033"/>
        <dbReference type="ChEBI" id="CHEBI:29034"/>
        <dbReference type="EC" id="7.1.1.9"/>
    </reaction>
</comment>
<evidence type="ECO:0000256" key="16">
    <source>
        <dbReference type="SAM" id="Phobius"/>
    </source>
</evidence>
<comment type="caution">
    <text evidence="20">The sequence shown here is derived from an EMBL/GenBank/DDBJ whole genome shotgun (WGS) entry which is preliminary data.</text>
</comment>
<evidence type="ECO:0000256" key="15">
    <source>
        <dbReference type="RuleBase" id="RU004024"/>
    </source>
</evidence>
<dbReference type="EMBL" id="JBFNXX010000004">
    <property type="protein sequence ID" value="MEW9919298.1"/>
    <property type="molecule type" value="Genomic_DNA"/>
</dbReference>
<evidence type="ECO:0000256" key="1">
    <source>
        <dbReference type="ARBA" id="ARBA00004141"/>
    </source>
</evidence>
<evidence type="ECO:0000313" key="21">
    <source>
        <dbReference type="Proteomes" id="UP001556098"/>
    </source>
</evidence>
<keyword evidence="6 15" id="KW-0479">Metal-binding</keyword>
<dbReference type="InterPro" id="IPR002429">
    <property type="entry name" value="CcO_II-like_C"/>
</dbReference>
<dbReference type="InterPro" id="IPR008972">
    <property type="entry name" value="Cupredoxin"/>
</dbReference>
<evidence type="ECO:0000256" key="9">
    <source>
        <dbReference type="ARBA" id="ARBA00022989"/>
    </source>
</evidence>
<dbReference type="PROSITE" id="PS50999">
    <property type="entry name" value="COX2_TM"/>
    <property type="match status" value="1"/>
</dbReference>
<evidence type="ECO:0000256" key="4">
    <source>
        <dbReference type="ARBA" id="ARBA00022660"/>
    </source>
</evidence>
<keyword evidence="5 14" id="KW-0812">Transmembrane</keyword>
<evidence type="ECO:0000256" key="13">
    <source>
        <dbReference type="ARBA" id="ARBA00047816"/>
    </source>
</evidence>
<keyword evidence="11 16" id="KW-0472">Membrane</keyword>
<organism evidence="20 21">
    <name type="scientific">Sulfitobacter sediminis</name>
    <dbReference type="NCBI Taxonomy" id="3234186"/>
    <lineage>
        <taxon>Bacteria</taxon>
        <taxon>Pseudomonadati</taxon>
        <taxon>Pseudomonadota</taxon>
        <taxon>Alphaproteobacteria</taxon>
        <taxon>Rhodobacterales</taxon>
        <taxon>Roseobacteraceae</taxon>
        <taxon>Sulfitobacter</taxon>
    </lineage>
</organism>
<evidence type="ECO:0000256" key="3">
    <source>
        <dbReference type="ARBA" id="ARBA00022448"/>
    </source>
</evidence>
<dbReference type="PRINTS" id="PR01166">
    <property type="entry name" value="CYCOXIDASEII"/>
</dbReference>
<evidence type="ECO:0000256" key="12">
    <source>
        <dbReference type="ARBA" id="ARBA00024688"/>
    </source>
</evidence>
<comment type="similarity">
    <text evidence="2 14">Belongs to the cytochrome c oxidase subunit 2 family.</text>
</comment>
<dbReference type="InterPro" id="IPR036257">
    <property type="entry name" value="Cyt_c_oxidase_su2_TM_sf"/>
</dbReference>
<feature type="transmembrane region" description="Helical" evidence="16">
    <location>
        <begin position="102"/>
        <end position="124"/>
    </location>
</feature>
<dbReference type="PANTHER" id="PTHR22888:SF9">
    <property type="entry name" value="CYTOCHROME C OXIDASE SUBUNIT 2"/>
    <property type="match status" value="1"/>
</dbReference>
<keyword evidence="21" id="KW-1185">Reference proteome</keyword>
<dbReference type="EC" id="7.1.1.9" evidence="15"/>
<dbReference type="InterPro" id="IPR001505">
    <property type="entry name" value="Copper_CuA"/>
</dbReference>
<feature type="domain" description="Cytochrome oxidase subunit II transmembrane region profile" evidence="19">
    <location>
        <begin position="35"/>
        <end position="130"/>
    </location>
</feature>
<evidence type="ECO:0000256" key="8">
    <source>
        <dbReference type="ARBA" id="ARBA00022982"/>
    </source>
</evidence>
<keyword evidence="17" id="KW-0732">Signal</keyword>
<evidence type="ECO:0000313" key="20">
    <source>
        <dbReference type="EMBL" id="MEW9919298.1"/>
    </source>
</evidence>
<dbReference type="SUPFAM" id="SSF81464">
    <property type="entry name" value="Cytochrome c oxidase subunit II-like, transmembrane region"/>
    <property type="match status" value="1"/>
</dbReference>
<dbReference type="InterPro" id="IPR045187">
    <property type="entry name" value="CcO_II"/>
</dbReference>
<keyword evidence="7" id="KW-1278">Translocase</keyword>
<dbReference type="Pfam" id="PF02790">
    <property type="entry name" value="COX2_TM"/>
    <property type="match status" value="1"/>
</dbReference>
<feature type="domain" description="Cytochrome oxidase subunit II copper A binding" evidence="18">
    <location>
        <begin position="131"/>
        <end position="290"/>
    </location>
</feature>
<dbReference type="RefSeq" id="WP_367877002.1">
    <property type="nucleotide sequence ID" value="NZ_JBFNXX010000004.1"/>
</dbReference>
<evidence type="ECO:0000256" key="14">
    <source>
        <dbReference type="RuleBase" id="RU000456"/>
    </source>
</evidence>
<keyword evidence="4 14" id="KW-0679">Respiratory chain</keyword>
<dbReference type="NCBIfam" id="TIGR02866">
    <property type="entry name" value="CoxB"/>
    <property type="match status" value="1"/>
</dbReference>
<evidence type="ECO:0000256" key="5">
    <source>
        <dbReference type="ARBA" id="ARBA00022692"/>
    </source>
</evidence>
<comment type="cofactor">
    <cofactor evidence="15">
        <name>Cu cation</name>
        <dbReference type="ChEBI" id="CHEBI:23378"/>
    </cofactor>
    <text evidence="15">Binds a copper A center.</text>
</comment>
<dbReference type="Pfam" id="PF00116">
    <property type="entry name" value="COX2"/>
    <property type="match status" value="1"/>
</dbReference>
<evidence type="ECO:0000256" key="6">
    <source>
        <dbReference type="ARBA" id="ARBA00022723"/>
    </source>
</evidence>
<evidence type="ECO:0000259" key="18">
    <source>
        <dbReference type="PROSITE" id="PS50857"/>
    </source>
</evidence>
<dbReference type="Gene3D" id="2.60.40.420">
    <property type="entry name" value="Cupredoxins - blue copper proteins"/>
    <property type="match status" value="1"/>
</dbReference>
<keyword evidence="8 14" id="KW-0249">Electron transport</keyword>
<dbReference type="PROSITE" id="PS00078">
    <property type="entry name" value="COX2"/>
    <property type="match status" value="1"/>
</dbReference>
<feature type="transmembrane region" description="Helical" evidence="16">
    <location>
        <begin position="59"/>
        <end position="81"/>
    </location>
</feature>
<evidence type="ECO:0000256" key="2">
    <source>
        <dbReference type="ARBA" id="ARBA00007866"/>
    </source>
</evidence>
<keyword evidence="9 16" id="KW-1133">Transmembrane helix</keyword>
<protein>
    <recommendedName>
        <fullName evidence="15">Cytochrome c oxidase subunit 2</fullName>
        <ecNumber evidence="15">7.1.1.9</ecNumber>
    </recommendedName>
</protein>
<evidence type="ECO:0000256" key="11">
    <source>
        <dbReference type="ARBA" id="ARBA00023136"/>
    </source>
</evidence>
<dbReference type="PANTHER" id="PTHR22888">
    <property type="entry name" value="CYTOCHROME C OXIDASE, SUBUNIT II"/>
    <property type="match status" value="1"/>
</dbReference>
<dbReference type="PROSITE" id="PS50857">
    <property type="entry name" value="COX2_CUA"/>
    <property type="match status" value="1"/>
</dbReference>
<dbReference type="InterPro" id="IPR014222">
    <property type="entry name" value="Cyt_c_oxidase_su2"/>
</dbReference>
<dbReference type="InterPro" id="IPR011759">
    <property type="entry name" value="Cyt_c_oxidase_su2_TM_dom"/>
</dbReference>
<evidence type="ECO:0000259" key="19">
    <source>
        <dbReference type="PROSITE" id="PS50999"/>
    </source>
</evidence>
<keyword evidence="10 15" id="KW-0186">Copper</keyword>
<evidence type="ECO:0000256" key="7">
    <source>
        <dbReference type="ARBA" id="ARBA00022967"/>
    </source>
</evidence>
<proteinExistence type="inferred from homology"/>
<comment type="subcellular location">
    <subcellularLocation>
        <location evidence="14">Cell membrane</location>
        <topology evidence="14">Multi-pass membrane protein</topology>
    </subcellularLocation>
    <subcellularLocation>
        <location evidence="1">Membrane</location>
        <topology evidence="1">Multi-pass membrane protein</topology>
    </subcellularLocation>
</comment>
<comment type="function">
    <text evidence="12 15">Subunits I and II form the functional core of the enzyme complex. Electrons originating in cytochrome c are transferred via heme a and Cu(A) to the binuclear center formed by heme a3 and Cu(B).</text>
</comment>
<gene>
    <name evidence="20" type="primary">coxB</name>
    <name evidence="20" type="ORF">AB2B41_06770</name>
</gene>
<sequence>MKHLFSLGAVMASLAALPAMAQDNLRIDGLEVIGKPVDGEMGFQPAATRLAQDIHDLDWLILVIITAITLFVVALIGWVIIRYNAKRNPNAASFTHHTPVEVAWTVGPILILVLIGAYSLPILFRQQEIPEADVTIKVIGNQWYWSYEYVDEGFAFDSYMIGAPATITADEQERGAVANQYGPVMQEKLEAAGYDRDAWLLATDTAVVVPVGQTIVMQVTASDVIHSWTIPAFGVKQDGVPGRLAELWFEAEREGVYFGQCSELCGQAHAYMPITVKVVSEEAYQAWLGAAKEEYAGIPQPIQIASN</sequence>
<dbReference type="Gene3D" id="1.10.287.90">
    <property type="match status" value="1"/>
</dbReference>
<evidence type="ECO:0000256" key="17">
    <source>
        <dbReference type="SAM" id="SignalP"/>
    </source>
</evidence>
<name>A0ABV3RJY8_9RHOB</name>
<evidence type="ECO:0000256" key="10">
    <source>
        <dbReference type="ARBA" id="ARBA00023008"/>
    </source>
</evidence>
<dbReference type="SUPFAM" id="SSF49503">
    <property type="entry name" value="Cupredoxins"/>
    <property type="match status" value="1"/>
</dbReference>
<keyword evidence="3 14" id="KW-0813">Transport</keyword>
<feature type="signal peptide" evidence="17">
    <location>
        <begin position="1"/>
        <end position="21"/>
    </location>
</feature>
<accession>A0ABV3RJY8</accession>
<reference evidence="20 21" key="1">
    <citation type="submission" date="2024-07" db="EMBL/GenBank/DDBJ databases">
        <title>Marimonas sp.nov., isolated from tidal-flat sediment.</title>
        <authorList>
            <person name="Jayan J.N."/>
            <person name="Lee S.S."/>
        </authorList>
    </citation>
    <scope>NUCLEOTIDE SEQUENCE [LARGE SCALE GENOMIC DNA]</scope>
    <source>
        <strain evidence="20 21">MJW-29</strain>
    </source>
</reference>